<feature type="coiled-coil region" evidence="1">
    <location>
        <begin position="8"/>
        <end position="35"/>
    </location>
</feature>
<gene>
    <name evidence="2" type="ORF">C7459_115141</name>
</gene>
<proteinExistence type="predicted"/>
<protein>
    <submittedName>
        <fullName evidence="2">Spore germination protein GerPC</fullName>
    </submittedName>
</protein>
<organism evidence="2 3">
    <name type="scientific">Tumebacillus permanentifrigoris</name>
    <dbReference type="NCBI Taxonomy" id="378543"/>
    <lineage>
        <taxon>Bacteria</taxon>
        <taxon>Bacillati</taxon>
        <taxon>Bacillota</taxon>
        <taxon>Bacilli</taxon>
        <taxon>Bacillales</taxon>
        <taxon>Alicyclobacillaceae</taxon>
        <taxon>Tumebacillus</taxon>
    </lineage>
</organism>
<dbReference type="AlphaFoldDB" id="A0A316D6L9"/>
<sequence>MWSVWDVIRQLESRIRALEIENIELRRVVQEVQAKSKRPLRVKKLVYHVHTLHIEEMSGTLNIGLNGSLQEEEMEEIELEMHNQQD</sequence>
<dbReference type="RefSeq" id="WP_170119514.1">
    <property type="nucleotide sequence ID" value="NZ_QGGL01000015.1"/>
</dbReference>
<accession>A0A316D6L9</accession>
<evidence type="ECO:0000313" key="2">
    <source>
        <dbReference type="EMBL" id="PWK08481.1"/>
    </source>
</evidence>
<reference evidence="2 3" key="1">
    <citation type="submission" date="2018-05" db="EMBL/GenBank/DDBJ databases">
        <title>Genomic Encyclopedia of Type Strains, Phase IV (KMG-IV): sequencing the most valuable type-strain genomes for metagenomic binning, comparative biology and taxonomic classification.</title>
        <authorList>
            <person name="Goeker M."/>
        </authorList>
    </citation>
    <scope>NUCLEOTIDE SEQUENCE [LARGE SCALE GENOMIC DNA]</scope>
    <source>
        <strain evidence="2 3">DSM 18773</strain>
    </source>
</reference>
<comment type="caution">
    <text evidence="2">The sequence shown here is derived from an EMBL/GenBank/DDBJ whole genome shotgun (WGS) entry which is preliminary data.</text>
</comment>
<dbReference type="Proteomes" id="UP000245634">
    <property type="component" value="Unassembled WGS sequence"/>
</dbReference>
<dbReference type="EMBL" id="QGGL01000015">
    <property type="protein sequence ID" value="PWK08481.1"/>
    <property type="molecule type" value="Genomic_DNA"/>
</dbReference>
<evidence type="ECO:0000313" key="3">
    <source>
        <dbReference type="Proteomes" id="UP000245634"/>
    </source>
</evidence>
<evidence type="ECO:0000256" key="1">
    <source>
        <dbReference type="SAM" id="Coils"/>
    </source>
</evidence>
<dbReference type="InterPro" id="IPR019673">
    <property type="entry name" value="Spore_germination_GerPC"/>
</dbReference>
<dbReference type="Pfam" id="PF10737">
    <property type="entry name" value="GerPC"/>
    <property type="match status" value="1"/>
</dbReference>
<keyword evidence="3" id="KW-1185">Reference proteome</keyword>
<keyword evidence="1" id="KW-0175">Coiled coil</keyword>
<name>A0A316D6L9_9BACL</name>